<dbReference type="EMBL" id="HBKQ01004827">
    <property type="protein sequence ID" value="CAE2207733.1"/>
    <property type="molecule type" value="Transcribed_RNA"/>
</dbReference>
<name>A0A7S4M913_9STRA</name>
<accession>A0A7S4M913</accession>
<feature type="region of interest" description="Disordered" evidence="1">
    <location>
        <begin position="84"/>
        <end position="150"/>
    </location>
</feature>
<evidence type="ECO:0000313" key="2">
    <source>
        <dbReference type="EMBL" id="CAE2207733.1"/>
    </source>
</evidence>
<feature type="compositionally biased region" description="Low complexity" evidence="1">
    <location>
        <begin position="115"/>
        <end position="126"/>
    </location>
</feature>
<proteinExistence type="predicted"/>
<sequence>MRSSSRKFTIQSHFSSVGGIQLFIETLSLRLHFETCPPKLLPLSLSLPFFFYLSVSRESSIVLGLVQVLDAIIEATTVLCRPLPPRPLPRPLLRPRPRPPLPVPKEAATRGDGLASAASAVSGSTALPFPSWTSPPRPAVEPATKKDPPT</sequence>
<feature type="compositionally biased region" description="Pro residues" evidence="1">
    <location>
        <begin position="84"/>
        <end position="103"/>
    </location>
</feature>
<dbReference type="AlphaFoldDB" id="A0A7S4M913"/>
<gene>
    <name evidence="2" type="ORF">OAUR00152_LOCUS3336</name>
</gene>
<reference evidence="2" key="1">
    <citation type="submission" date="2021-01" db="EMBL/GenBank/DDBJ databases">
        <authorList>
            <person name="Corre E."/>
            <person name="Pelletier E."/>
            <person name="Niang G."/>
            <person name="Scheremetjew M."/>
            <person name="Finn R."/>
            <person name="Kale V."/>
            <person name="Holt S."/>
            <person name="Cochrane G."/>
            <person name="Meng A."/>
            <person name="Brown T."/>
            <person name="Cohen L."/>
        </authorList>
    </citation>
    <scope>NUCLEOTIDE SEQUENCE</scope>
    <source>
        <strain evidence="2">Isolate 1302-5</strain>
    </source>
</reference>
<protein>
    <submittedName>
        <fullName evidence="2">Uncharacterized protein</fullName>
    </submittedName>
</protein>
<evidence type="ECO:0000256" key="1">
    <source>
        <dbReference type="SAM" id="MobiDB-lite"/>
    </source>
</evidence>
<organism evidence="2">
    <name type="scientific">Odontella aurita</name>
    <dbReference type="NCBI Taxonomy" id="265563"/>
    <lineage>
        <taxon>Eukaryota</taxon>
        <taxon>Sar</taxon>
        <taxon>Stramenopiles</taxon>
        <taxon>Ochrophyta</taxon>
        <taxon>Bacillariophyta</taxon>
        <taxon>Mediophyceae</taxon>
        <taxon>Biddulphiophycidae</taxon>
        <taxon>Eupodiscales</taxon>
        <taxon>Odontellaceae</taxon>
        <taxon>Odontella</taxon>
    </lineage>
</organism>